<dbReference type="Proteomes" id="UP001499984">
    <property type="component" value="Unassembled WGS sequence"/>
</dbReference>
<organism evidence="1 2">
    <name type="scientific">Streptomyces shaanxiensis</name>
    <dbReference type="NCBI Taxonomy" id="653357"/>
    <lineage>
        <taxon>Bacteria</taxon>
        <taxon>Bacillati</taxon>
        <taxon>Actinomycetota</taxon>
        <taxon>Actinomycetes</taxon>
        <taxon>Kitasatosporales</taxon>
        <taxon>Streptomycetaceae</taxon>
        <taxon>Streptomyces</taxon>
    </lineage>
</organism>
<protein>
    <submittedName>
        <fullName evidence="1">Uncharacterized protein</fullName>
    </submittedName>
</protein>
<keyword evidence="2" id="KW-1185">Reference proteome</keyword>
<accession>A0ABP7WBS9</accession>
<sequence>MHDDEGAVLAQVEIEFDDVEAGLLGGDEGTEGVLGFDTHDSAVTDGKEVQDSTRFRRRRLGSRANRSGLFTRQCRSLVARARDEPHVCTAFAALDMS</sequence>
<gene>
    <name evidence="1" type="ORF">GCM10022233_79320</name>
</gene>
<reference evidence="2" key="1">
    <citation type="journal article" date="2019" name="Int. J. Syst. Evol. Microbiol.">
        <title>The Global Catalogue of Microorganisms (GCM) 10K type strain sequencing project: providing services to taxonomists for standard genome sequencing and annotation.</title>
        <authorList>
            <consortium name="The Broad Institute Genomics Platform"/>
            <consortium name="The Broad Institute Genome Sequencing Center for Infectious Disease"/>
            <person name="Wu L."/>
            <person name="Ma J."/>
        </authorList>
    </citation>
    <scope>NUCLEOTIDE SEQUENCE [LARGE SCALE GENOMIC DNA]</scope>
    <source>
        <strain evidence="2">JCM 16925</strain>
    </source>
</reference>
<evidence type="ECO:0000313" key="1">
    <source>
        <dbReference type="EMBL" id="GAA4085230.1"/>
    </source>
</evidence>
<dbReference type="EMBL" id="BAAAZY010000028">
    <property type="protein sequence ID" value="GAA4085230.1"/>
    <property type="molecule type" value="Genomic_DNA"/>
</dbReference>
<evidence type="ECO:0000313" key="2">
    <source>
        <dbReference type="Proteomes" id="UP001499984"/>
    </source>
</evidence>
<proteinExistence type="predicted"/>
<name>A0ABP7WBS9_9ACTN</name>
<comment type="caution">
    <text evidence="1">The sequence shown here is derived from an EMBL/GenBank/DDBJ whole genome shotgun (WGS) entry which is preliminary data.</text>
</comment>